<keyword evidence="1" id="KW-0694">RNA-binding</keyword>
<organism evidence="4 5">
    <name type="scientific">Jaapia argillacea MUCL 33604</name>
    <dbReference type="NCBI Taxonomy" id="933084"/>
    <lineage>
        <taxon>Eukaryota</taxon>
        <taxon>Fungi</taxon>
        <taxon>Dikarya</taxon>
        <taxon>Basidiomycota</taxon>
        <taxon>Agaricomycotina</taxon>
        <taxon>Agaricomycetes</taxon>
        <taxon>Agaricomycetidae</taxon>
        <taxon>Jaapiales</taxon>
        <taxon>Jaapiaceae</taxon>
        <taxon>Jaapia</taxon>
    </lineage>
</organism>
<sequence length="174" mass="19336">MAARREESVGMRADETGATSGRTLEVPNSRKIQRRVLARDIPSDNDKSKFRISLNNLLKYRGQAEKLSWKEIQTGPHHSPVWTVTAYMEDEWYVSGTGITRSDAKEAASREALARMFSWESEFTGPPHAPLWTAIAILDDVMYAQGSGRSRQAARKVATDVALANVVVKYGPSP</sequence>
<feature type="domain" description="DRBM" evidence="3">
    <location>
        <begin position="117"/>
        <end position="168"/>
    </location>
</feature>
<proteinExistence type="predicted"/>
<dbReference type="AlphaFoldDB" id="A0A067Q1F5"/>
<evidence type="ECO:0000313" key="5">
    <source>
        <dbReference type="Proteomes" id="UP000027265"/>
    </source>
</evidence>
<feature type="compositionally biased region" description="Basic and acidic residues" evidence="2">
    <location>
        <begin position="1"/>
        <end position="15"/>
    </location>
</feature>
<dbReference type="Pfam" id="PF00035">
    <property type="entry name" value="dsrm"/>
    <property type="match status" value="1"/>
</dbReference>
<dbReference type="Proteomes" id="UP000027265">
    <property type="component" value="Unassembled WGS sequence"/>
</dbReference>
<evidence type="ECO:0000256" key="1">
    <source>
        <dbReference type="PROSITE-ProRule" id="PRU00266"/>
    </source>
</evidence>
<evidence type="ECO:0000259" key="3">
    <source>
        <dbReference type="PROSITE" id="PS50137"/>
    </source>
</evidence>
<dbReference type="SUPFAM" id="SSF54768">
    <property type="entry name" value="dsRNA-binding domain-like"/>
    <property type="match status" value="2"/>
</dbReference>
<reference evidence="5" key="1">
    <citation type="journal article" date="2014" name="Proc. Natl. Acad. Sci. U.S.A.">
        <title>Extensive sampling of basidiomycete genomes demonstrates inadequacy of the white-rot/brown-rot paradigm for wood decay fungi.</title>
        <authorList>
            <person name="Riley R."/>
            <person name="Salamov A.A."/>
            <person name="Brown D.W."/>
            <person name="Nagy L.G."/>
            <person name="Floudas D."/>
            <person name="Held B.W."/>
            <person name="Levasseur A."/>
            <person name="Lombard V."/>
            <person name="Morin E."/>
            <person name="Otillar R."/>
            <person name="Lindquist E.A."/>
            <person name="Sun H."/>
            <person name="LaButti K.M."/>
            <person name="Schmutz J."/>
            <person name="Jabbour D."/>
            <person name="Luo H."/>
            <person name="Baker S.E."/>
            <person name="Pisabarro A.G."/>
            <person name="Walton J.D."/>
            <person name="Blanchette R.A."/>
            <person name="Henrissat B."/>
            <person name="Martin F."/>
            <person name="Cullen D."/>
            <person name="Hibbett D.S."/>
            <person name="Grigoriev I.V."/>
        </authorList>
    </citation>
    <scope>NUCLEOTIDE SEQUENCE [LARGE SCALE GENOMIC DNA]</scope>
    <source>
        <strain evidence="5">MUCL 33604</strain>
    </source>
</reference>
<feature type="region of interest" description="Disordered" evidence="2">
    <location>
        <begin position="1"/>
        <end position="29"/>
    </location>
</feature>
<gene>
    <name evidence="4" type="ORF">JAAARDRAFT_68474</name>
</gene>
<dbReference type="OrthoDB" id="112668at2759"/>
<dbReference type="Gene3D" id="3.30.160.20">
    <property type="match status" value="2"/>
</dbReference>
<evidence type="ECO:0000313" key="4">
    <source>
        <dbReference type="EMBL" id="KDQ59950.1"/>
    </source>
</evidence>
<name>A0A067Q1F5_9AGAM</name>
<dbReference type="PROSITE" id="PS50137">
    <property type="entry name" value="DS_RBD"/>
    <property type="match status" value="2"/>
</dbReference>
<dbReference type="HOGENOM" id="CLU_1540289_0_0_1"/>
<dbReference type="GO" id="GO:0003723">
    <property type="term" value="F:RNA binding"/>
    <property type="evidence" value="ECO:0007669"/>
    <property type="project" value="UniProtKB-UniRule"/>
</dbReference>
<evidence type="ECO:0000256" key="2">
    <source>
        <dbReference type="SAM" id="MobiDB-lite"/>
    </source>
</evidence>
<dbReference type="InParanoid" id="A0A067Q1F5"/>
<dbReference type="EMBL" id="KL197715">
    <property type="protein sequence ID" value="KDQ59950.1"/>
    <property type="molecule type" value="Genomic_DNA"/>
</dbReference>
<keyword evidence="5" id="KW-1185">Reference proteome</keyword>
<feature type="domain" description="DRBM" evidence="3">
    <location>
        <begin position="49"/>
        <end position="118"/>
    </location>
</feature>
<accession>A0A067Q1F5</accession>
<dbReference type="InterPro" id="IPR014720">
    <property type="entry name" value="dsRBD_dom"/>
</dbReference>
<protein>
    <recommendedName>
        <fullName evidence="3">DRBM domain-containing protein</fullName>
    </recommendedName>
</protein>